<dbReference type="GO" id="GO:0005829">
    <property type="term" value="C:cytosol"/>
    <property type="evidence" value="ECO:0007669"/>
    <property type="project" value="TreeGrafter"/>
</dbReference>
<accession>A0A1G7CIY8</accession>
<dbReference type="EMBL" id="FNAH01000006">
    <property type="protein sequence ID" value="SDE39279.1"/>
    <property type="molecule type" value="Genomic_DNA"/>
</dbReference>
<protein>
    <submittedName>
        <fullName evidence="2">CreA protein</fullName>
    </submittedName>
</protein>
<dbReference type="InterPro" id="IPR010292">
    <property type="entry name" value="Uncharacterised_CreA"/>
</dbReference>
<name>A0A1G7CIY8_9RHOB</name>
<evidence type="ECO:0000313" key="3">
    <source>
        <dbReference type="Proteomes" id="UP000199344"/>
    </source>
</evidence>
<organism evidence="2 3">
    <name type="scientific">Paracoccus isoporae</name>
    <dbReference type="NCBI Taxonomy" id="591205"/>
    <lineage>
        <taxon>Bacteria</taxon>
        <taxon>Pseudomonadati</taxon>
        <taxon>Pseudomonadota</taxon>
        <taxon>Alphaproteobacteria</taxon>
        <taxon>Rhodobacterales</taxon>
        <taxon>Paracoccaceae</taxon>
        <taxon>Paracoccus</taxon>
    </lineage>
</organism>
<dbReference type="STRING" id="591205.SAMN05421538_106116"/>
<dbReference type="RefSeq" id="WP_090523783.1">
    <property type="nucleotide sequence ID" value="NZ_FNAH01000006.1"/>
</dbReference>
<dbReference type="OrthoDB" id="9788409at2"/>
<sequence length="157" mass="16741">MKTLAFAAALLAAPATAEEVAQIGVDWVGNDIVIEAIHDPEVQGVTCHLAYFSRSVIDRLSQGNWFEDPSNSAIECSQTGPITLGDISGSDGEDVFSEGRSLVFKSLRVKRIYDEENQVLIYLAHANELSEGSAKMSISTVPIRQDAGSASARAAGQ</sequence>
<dbReference type="AlphaFoldDB" id="A0A1G7CIY8"/>
<dbReference type="PANTHER" id="PTHR37952:SF2">
    <property type="entry name" value="PROTEIN CREA"/>
    <property type="match status" value="1"/>
</dbReference>
<feature type="chain" id="PRO_5011626251" evidence="1">
    <location>
        <begin position="18"/>
        <end position="157"/>
    </location>
</feature>
<evidence type="ECO:0000256" key="1">
    <source>
        <dbReference type="SAM" id="SignalP"/>
    </source>
</evidence>
<dbReference type="PIRSF" id="PIRSF003174">
    <property type="entry name" value="CreA"/>
    <property type="match status" value="1"/>
</dbReference>
<evidence type="ECO:0000313" key="2">
    <source>
        <dbReference type="EMBL" id="SDE39279.1"/>
    </source>
</evidence>
<keyword evidence="3" id="KW-1185">Reference proteome</keyword>
<keyword evidence="1" id="KW-0732">Signal</keyword>
<feature type="signal peptide" evidence="1">
    <location>
        <begin position="1"/>
        <end position="17"/>
    </location>
</feature>
<dbReference type="PANTHER" id="PTHR37952">
    <property type="match status" value="1"/>
</dbReference>
<dbReference type="Pfam" id="PF05981">
    <property type="entry name" value="CreA"/>
    <property type="match status" value="1"/>
</dbReference>
<proteinExistence type="predicted"/>
<dbReference type="Proteomes" id="UP000199344">
    <property type="component" value="Unassembled WGS sequence"/>
</dbReference>
<reference evidence="2 3" key="1">
    <citation type="submission" date="2016-10" db="EMBL/GenBank/DDBJ databases">
        <authorList>
            <person name="de Groot N.N."/>
        </authorList>
    </citation>
    <scope>NUCLEOTIDE SEQUENCE [LARGE SCALE GENOMIC DNA]</scope>
    <source>
        <strain evidence="2 3">DSM 22220</strain>
    </source>
</reference>
<gene>
    <name evidence="2" type="ORF">SAMN05421538_106116</name>
</gene>